<sequence>MPGVISLILAGGEGTRLFPLTQSRSKPAVPFAGQYRLIDFVLNNFVNSDLLKIFILTQFKSQSLNVHLRQAWHMSGITDRFIDPVPAQMRMGKRWYEGTADAIYQNMRIIQLHDPDHVCVFGSDHIYKMDVRQMVDLHKKRNAKCSVAAIKVPIAEATEFGVIEINEDWKMTGFVEKPLHPTPIPGEPDFALVSMGNYVFEAETLYKELERDAKVTESNHDFGKNIIPNLCKNGDVFVYDFTRNQIEKDNGNQMYWRDVGTIDSYWKTNMELLVKEPELDLYNPRWPMRTYHPPMPPAQIRSSREGKESVIKNCAISAGCEIFGATIDHSVLGYDVKVKTNADIFETVLMGHNRIGKGVVLNKCVLDKHVQVADDVKIGINHEHDRKRGFTISPNGITVVPQNTKVIE</sequence>
<dbReference type="NCBIfam" id="NF001947">
    <property type="entry name" value="PRK00725.1"/>
    <property type="match status" value="1"/>
</dbReference>
<dbReference type="PROSITE" id="PS00809">
    <property type="entry name" value="ADP_GLC_PYROPHOSPH_2"/>
    <property type="match status" value="1"/>
</dbReference>
<keyword evidence="4 9" id="KW-0548">Nucleotidyltransferase</keyword>
<feature type="binding site" evidence="9">
    <location>
        <position position="161"/>
    </location>
    <ligand>
        <name>alpha-D-glucose 1-phosphate</name>
        <dbReference type="ChEBI" id="CHEBI:58601"/>
    </ligand>
</feature>
<keyword evidence="3 9" id="KW-0808">Transferase</keyword>
<dbReference type="PANTHER" id="PTHR43523">
    <property type="entry name" value="GLUCOSE-1-PHOSPHATE ADENYLYLTRANSFERASE-RELATED"/>
    <property type="match status" value="1"/>
</dbReference>
<dbReference type="InterPro" id="IPR056818">
    <property type="entry name" value="GlmU/GlgC-like_hexapep"/>
</dbReference>
<dbReference type="Proteomes" id="UP001257914">
    <property type="component" value="Unassembled WGS sequence"/>
</dbReference>
<evidence type="ECO:0000256" key="9">
    <source>
        <dbReference type="HAMAP-Rule" id="MF_00624"/>
    </source>
</evidence>
<evidence type="ECO:0000259" key="10">
    <source>
        <dbReference type="Pfam" id="PF00483"/>
    </source>
</evidence>
<evidence type="ECO:0000259" key="11">
    <source>
        <dbReference type="Pfam" id="PF24894"/>
    </source>
</evidence>
<evidence type="ECO:0000256" key="8">
    <source>
        <dbReference type="ARBA" id="ARBA00023277"/>
    </source>
</evidence>
<dbReference type="CDD" id="cd04651">
    <property type="entry name" value="LbH_G1P_AT_C"/>
    <property type="match status" value="1"/>
</dbReference>
<dbReference type="InterPro" id="IPR005836">
    <property type="entry name" value="ADP_Glu_pyroP_CS"/>
</dbReference>
<feature type="domain" description="Nucleotidyl transferase" evidence="10">
    <location>
        <begin position="6"/>
        <end position="273"/>
    </location>
</feature>
<dbReference type="Pfam" id="PF24894">
    <property type="entry name" value="Hexapep_GlmU"/>
    <property type="match status" value="1"/>
</dbReference>
<dbReference type="CDD" id="cd02508">
    <property type="entry name" value="ADP_Glucose_PP"/>
    <property type="match status" value="1"/>
</dbReference>
<evidence type="ECO:0000256" key="4">
    <source>
        <dbReference type="ARBA" id="ARBA00022695"/>
    </source>
</evidence>
<keyword evidence="13" id="KW-1185">Reference proteome</keyword>
<evidence type="ECO:0000256" key="6">
    <source>
        <dbReference type="ARBA" id="ARBA00022840"/>
    </source>
</evidence>
<dbReference type="PANTHER" id="PTHR43523:SF2">
    <property type="entry name" value="GLUCOSE-1-PHOSPHATE ADENYLYLTRANSFERASE"/>
    <property type="match status" value="1"/>
</dbReference>
<evidence type="ECO:0000256" key="7">
    <source>
        <dbReference type="ARBA" id="ARBA00023056"/>
    </source>
</evidence>
<keyword evidence="5 9" id="KW-0547">Nucleotide-binding</keyword>
<evidence type="ECO:0000256" key="2">
    <source>
        <dbReference type="ARBA" id="ARBA00022600"/>
    </source>
</evidence>
<dbReference type="SUPFAM" id="SSF51161">
    <property type="entry name" value="Trimeric LpxA-like enzymes"/>
    <property type="match status" value="1"/>
</dbReference>
<keyword evidence="8 9" id="KW-0119">Carbohydrate metabolism</keyword>
<name>A0ABU3R302_9GAMM</name>
<dbReference type="InterPro" id="IPR029044">
    <property type="entry name" value="Nucleotide-diphossugar_trans"/>
</dbReference>
<feature type="binding site" evidence="9">
    <location>
        <position position="96"/>
    </location>
    <ligand>
        <name>alpha-D-glucose 1-phosphate</name>
        <dbReference type="ChEBI" id="CHEBI:58601"/>
    </ligand>
</feature>
<comment type="function">
    <text evidence="9">Involved in the biosynthesis of ADP-glucose, a building block required for the elongation reactions to produce glycogen. Catalyzes the reaction between ATP and alpha-D-glucose 1-phosphate (G1P) to produce pyrophosphate and ADP-Glc.</text>
</comment>
<comment type="catalytic activity">
    <reaction evidence="9">
        <text>alpha-D-glucose 1-phosphate + ATP + H(+) = ADP-alpha-D-glucose + diphosphate</text>
        <dbReference type="Rhea" id="RHEA:12120"/>
        <dbReference type="ChEBI" id="CHEBI:15378"/>
        <dbReference type="ChEBI" id="CHEBI:30616"/>
        <dbReference type="ChEBI" id="CHEBI:33019"/>
        <dbReference type="ChEBI" id="CHEBI:57498"/>
        <dbReference type="ChEBI" id="CHEBI:58601"/>
        <dbReference type="EC" id="2.7.7.27"/>
    </reaction>
</comment>
<proteinExistence type="inferred from homology"/>
<dbReference type="PROSITE" id="PS00810">
    <property type="entry name" value="ADP_GLC_PYROPHOSPH_3"/>
    <property type="match status" value="1"/>
</dbReference>
<feature type="domain" description="Glucose-1-phosphate adenylyltransferase/Bifunctional protein GlmU-like C-terminal hexapeptide" evidence="11">
    <location>
        <begin position="296"/>
        <end position="400"/>
    </location>
</feature>
<comment type="caution">
    <text evidence="12">The sequence shown here is derived from an EMBL/GenBank/DDBJ whole genome shotgun (WGS) entry which is preliminary data.</text>
</comment>
<feature type="binding site" evidence="9">
    <location>
        <position position="194"/>
    </location>
    <ligand>
        <name>alpha-D-glucose 1-phosphate</name>
        <dbReference type="ChEBI" id="CHEBI:58601"/>
    </ligand>
</feature>
<dbReference type="InterPro" id="IPR023049">
    <property type="entry name" value="GlgC_bac"/>
</dbReference>
<dbReference type="RefSeq" id="WP_315947657.1">
    <property type="nucleotide sequence ID" value="NZ_JAWCUA010000010.1"/>
</dbReference>
<dbReference type="Pfam" id="PF00483">
    <property type="entry name" value="NTP_transferase"/>
    <property type="match status" value="1"/>
</dbReference>
<feature type="site" description="Could play a key role in the communication between the regulatory and the substrate sites" evidence="9">
    <location>
        <position position="95"/>
    </location>
</feature>
<evidence type="ECO:0000256" key="5">
    <source>
        <dbReference type="ARBA" id="ARBA00022741"/>
    </source>
</evidence>
<evidence type="ECO:0000256" key="3">
    <source>
        <dbReference type="ARBA" id="ARBA00022679"/>
    </source>
</evidence>
<protein>
    <recommendedName>
        <fullName evidence="9">Glucose-1-phosphate adenylyltransferase</fullName>
        <ecNumber evidence="9">2.7.7.27</ecNumber>
    </recommendedName>
    <alternativeName>
        <fullName evidence="9">ADP-glucose pyrophosphorylase</fullName>
        <shortName evidence="9">ADPGlc PPase</shortName>
    </alternativeName>
    <alternativeName>
        <fullName evidence="9">ADP-glucose synthase</fullName>
    </alternativeName>
</protein>
<reference evidence="12 13" key="1">
    <citation type="submission" date="2023-10" db="EMBL/GenBank/DDBJ databases">
        <title>Psychrosphaera aquimaarina strain SW33 isolated from seawater.</title>
        <authorList>
            <person name="Bayburt H."/>
            <person name="Kim J.M."/>
            <person name="Choi B.J."/>
            <person name="Jeon C.O."/>
        </authorList>
    </citation>
    <scope>NUCLEOTIDE SEQUENCE [LARGE SCALE GENOMIC DNA]</scope>
    <source>
        <strain evidence="12 13">KCTC 52743</strain>
    </source>
</reference>
<dbReference type="NCBIfam" id="TIGR02091">
    <property type="entry name" value="glgC"/>
    <property type="match status" value="1"/>
</dbReference>
<feature type="binding site" evidence="9">
    <location>
        <begin position="176"/>
        <end position="177"/>
    </location>
    <ligand>
        <name>alpha-D-glucose 1-phosphate</name>
        <dbReference type="ChEBI" id="CHEBI:58601"/>
    </ligand>
</feature>
<dbReference type="GO" id="GO:0008878">
    <property type="term" value="F:glucose-1-phosphate adenylyltransferase activity"/>
    <property type="evidence" value="ECO:0007669"/>
    <property type="project" value="UniProtKB-EC"/>
</dbReference>
<evidence type="ECO:0000313" key="13">
    <source>
        <dbReference type="Proteomes" id="UP001257914"/>
    </source>
</evidence>
<dbReference type="InterPro" id="IPR011831">
    <property type="entry name" value="ADP-Glc_PPase"/>
</dbReference>
<dbReference type="EC" id="2.7.7.27" evidence="9"/>
<gene>
    <name evidence="9 12" type="primary">glgC</name>
    <name evidence="12" type="ORF">RT723_13845</name>
</gene>
<comment type="similarity">
    <text evidence="1 9">Belongs to the bacterial/plant glucose-1-phosphate adenylyltransferase family.</text>
</comment>
<comment type="subunit">
    <text evidence="9">Homotetramer.</text>
</comment>
<feature type="site" description="Could play a key role in the communication between the regulatory and the substrate sites" evidence="9">
    <location>
        <position position="58"/>
    </location>
</feature>
<keyword evidence="7 9" id="KW-0320">Glycogen biosynthesis</keyword>
<dbReference type="InterPro" id="IPR005835">
    <property type="entry name" value="NTP_transferase_dom"/>
</dbReference>
<dbReference type="InterPro" id="IPR011004">
    <property type="entry name" value="Trimer_LpxA-like_sf"/>
</dbReference>
<dbReference type="Gene3D" id="2.160.10.10">
    <property type="entry name" value="Hexapeptide repeat proteins"/>
    <property type="match status" value="1"/>
</dbReference>
<evidence type="ECO:0000256" key="1">
    <source>
        <dbReference type="ARBA" id="ARBA00010443"/>
    </source>
</evidence>
<dbReference type="SUPFAM" id="SSF53448">
    <property type="entry name" value="Nucleotide-diphospho-sugar transferases"/>
    <property type="match status" value="1"/>
</dbReference>
<dbReference type="HAMAP" id="MF_00624">
    <property type="entry name" value="GlgC"/>
    <property type="match status" value="1"/>
</dbReference>
<keyword evidence="2 9" id="KW-0321">Glycogen metabolism</keyword>
<organism evidence="12 13">
    <name type="scientific">Psychrosphaera aquimarina</name>
    <dbReference type="NCBI Taxonomy" id="2044854"/>
    <lineage>
        <taxon>Bacteria</taxon>
        <taxon>Pseudomonadati</taxon>
        <taxon>Pseudomonadota</taxon>
        <taxon>Gammaproteobacteria</taxon>
        <taxon>Alteromonadales</taxon>
        <taxon>Pseudoalteromonadaceae</taxon>
        <taxon>Psychrosphaera</taxon>
    </lineage>
</organism>
<accession>A0ABU3R302</accession>
<comment type="pathway">
    <text evidence="9">Glycan biosynthesis; glycogen biosynthesis.</text>
</comment>
<dbReference type="NCBIfam" id="NF002023">
    <property type="entry name" value="PRK00844.1"/>
    <property type="match status" value="1"/>
</dbReference>
<keyword evidence="6 9" id="KW-0067">ATP-binding</keyword>
<evidence type="ECO:0000313" key="12">
    <source>
        <dbReference type="EMBL" id="MDU0114058.1"/>
    </source>
</evidence>
<dbReference type="PROSITE" id="PS00808">
    <property type="entry name" value="ADP_GLC_PYROPHOSPH_1"/>
    <property type="match status" value="1"/>
</dbReference>
<dbReference type="EMBL" id="JAWCUA010000010">
    <property type="protein sequence ID" value="MDU0114058.1"/>
    <property type="molecule type" value="Genomic_DNA"/>
</dbReference>
<dbReference type="Gene3D" id="3.90.550.10">
    <property type="entry name" value="Spore Coat Polysaccharide Biosynthesis Protein SpsA, Chain A"/>
    <property type="match status" value="1"/>
</dbReference>